<feature type="domain" description="ABC3 transporter permease C-terminal" evidence="8">
    <location>
        <begin position="293"/>
        <end position="406"/>
    </location>
</feature>
<feature type="transmembrane region" description="Helical" evidence="7">
    <location>
        <begin position="288"/>
        <end position="307"/>
    </location>
</feature>
<comment type="similarity">
    <text evidence="6">Belongs to the ABC-4 integral membrane protein family.</text>
</comment>
<dbReference type="Pfam" id="PF12704">
    <property type="entry name" value="MacB_PCD"/>
    <property type="match status" value="2"/>
</dbReference>
<sequence length="819" mass="89760">MSQLMITARLLYRQGLYGLMAILGLTVGLTVALFAMIYAWQETHYDSHIPNAERLHLVDVRIAWPDRAVRVLATTPGALASAVKAANPDIEAAVRVWRQYSTINLPDAEDFSDIIAAADPAFADLVDLQMMSGDRSLIRDPSQVLLSTTMAERVFGHRDAVGQTVRIDEQDMTVAGIFKPWPTTSHISFDVLMNGQAALVRGRETVDSDWTSTRPTFTYLLLREGADATMLARRVEEIFLARYQTREPVPGGKPLDDVVDISLQAVADLHLNGKNYPWLNPPADTLKLAVFTAISVLIVAIACINHINMSTARSIERAREVAVRKLMGAERRHLVLQFLLEAALLAGGAFLLALVAVEVLADRAGTLLLTDLDLSVMAEPGFIAWTSALMTAVVLAAGAYPAWLASAYRPGRILSVHGQGRSRHSRMRTVLVVFQFSVSIVLATGAAVIWNQLIYARGADLGFEADNVILLYGVRRSPAFTIELTSRIDRAISGRPGIVSVSGTHSSPSWDYVAEADIRRATEAPEDRFTIGQVSVDLDFFDTLGIEPVAGRVFSEAYGADRGQWDLETRDTLNLPVVINERAARALGFQNSAAAVGEMLQFTVSSNYDRAAEIVGVVPDVHFESFKKIIQPMVYFPDPASFNLMMVRIDPTMREEAMQSIRNGWAEVLAGQAISSDFLSTALIEGYEAEAQELRTVTVLAILGIVIATFGQYGLAAYSAQSRRREISIRKVLGARVGDIVALFIWQFSKPVFAAMLVAWPVAFVATRLWLETFAYRVAINPLWFILAGLAALTVALATMAGHALKAARTHPVEALRYE</sequence>
<dbReference type="GO" id="GO:0005886">
    <property type="term" value="C:plasma membrane"/>
    <property type="evidence" value="ECO:0007669"/>
    <property type="project" value="UniProtKB-SubCell"/>
</dbReference>
<evidence type="ECO:0000313" key="10">
    <source>
        <dbReference type="EMBL" id="RMB07643.1"/>
    </source>
</evidence>
<keyword evidence="5 7" id="KW-0472">Membrane</keyword>
<organism evidence="10 11">
    <name type="scientific">Eilatimonas milleporae</name>
    <dbReference type="NCBI Taxonomy" id="911205"/>
    <lineage>
        <taxon>Bacteria</taxon>
        <taxon>Pseudomonadati</taxon>
        <taxon>Pseudomonadota</taxon>
        <taxon>Alphaproteobacteria</taxon>
        <taxon>Kordiimonadales</taxon>
        <taxon>Kordiimonadaceae</taxon>
        <taxon>Eilatimonas</taxon>
    </lineage>
</organism>
<dbReference type="PANTHER" id="PTHR30572">
    <property type="entry name" value="MEMBRANE COMPONENT OF TRANSPORTER-RELATED"/>
    <property type="match status" value="1"/>
</dbReference>
<feature type="transmembrane region" description="Helical" evidence="7">
    <location>
        <begin position="752"/>
        <end position="771"/>
    </location>
</feature>
<feature type="domain" description="MacB-like periplasmic core" evidence="9">
    <location>
        <begin position="466"/>
        <end position="661"/>
    </location>
</feature>
<protein>
    <submittedName>
        <fullName evidence="10">Putative ABC transport system permease protein</fullName>
    </submittedName>
</protein>
<evidence type="ECO:0000259" key="8">
    <source>
        <dbReference type="Pfam" id="PF02687"/>
    </source>
</evidence>
<proteinExistence type="inferred from homology"/>
<dbReference type="InterPro" id="IPR050250">
    <property type="entry name" value="Macrolide_Exporter_MacB"/>
</dbReference>
<evidence type="ECO:0000256" key="7">
    <source>
        <dbReference type="SAM" id="Phobius"/>
    </source>
</evidence>
<feature type="transmembrane region" description="Helical" evidence="7">
    <location>
        <begin position="429"/>
        <end position="450"/>
    </location>
</feature>
<feature type="transmembrane region" description="Helical" evidence="7">
    <location>
        <begin position="783"/>
        <end position="805"/>
    </location>
</feature>
<dbReference type="RefSeq" id="WP_170163712.1">
    <property type="nucleotide sequence ID" value="NZ_REFR01000011.1"/>
</dbReference>
<evidence type="ECO:0000313" key="11">
    <source>
        <dbReference type="Proteomes" id="UP000271227"/>
    </source>
</evidence>
<keyword evidence="4 7" id="KW-1133">Transmembrane helix</keyword>
<name>A0A3M0CVK4_9PROT</name>
<dbReference type="GO" id="GO:0022857">
    <property type="term" value="F:transmembrane transporter activity"/>
    <property type="evidence" value="ECO:0007669"/>
    <property type="project" value="TreeGrafter"/>
</dbReference>
<feature type="transmembrane region" description="Helical" evidence="7">
    <location>
        <begin position="697"/>
        <end position="716"/>
    </location>
</feature>
<keyword evidence="2" id="KW-1003">Cell membrane</keyword>
<gene>
    <name evidence="10" type="ORF">BXY39_1729</name>
</gene>
<dbReference type="EMBL" id="REFR01000011">
    <property type="protein sequence ID" value="RMB07643.1"/>
    <property type="molecule type" value="Genomic_DNA"/>
</dbReference>
<accession>A0A3M0CVK4</accession>
<evidence type="ECO:0000259" key="9">
    <source>
        <dbReference type="Pfam" id="PF12704"/>
    </source>
</evidence>
<feature type="domain" description="ABC3 transporter permease C-terminal" evidence="8">
    <location>
        <begin position="699"/>
        <end position="812"/>
    </location>
</feature>
<feature type="domain" description="MacB-like periplasmic core" evidence="9">
    <location>
        <begin position="20"/>
        <end position="237"/>
    </location>
</feature>
<feature type="transmembrane region" description="Helical" evidence="7">
    <location>
        <begin position="334"/>
        <end position="361"/>
    </location>
</feature>
<evidence type="ECO:0000256" key="6">
    <source>
        <dbReference type="ARBA" id="ARBA00038076"/>
    </source>
</evidence>
<reference evidence="10 11" key="1">
    <citation type="submission" date="2018-10" db="EMBL/GenBank/DDBJ databases">
        <title>Genomic Encyclopedia of Archaeal and Bacterial Type Strains, Phase II (KMG-II): from individual species to whole genera.</title>
        <authorList>
            <person name="Goeker M."/>
        </authorList>
    </citation>
    <scope>NUCLEOTIDE SEQUENCE [LARGE SCALE GENOMIC DNA]</scope>
    <source>
        <strain evidence="10 11">DSM 25217</strain>
    </source>
</reference>
<keyword evidence="3 7" id="KW-0812">Transmembrane</keyword>
<evidence type="ECO:0000256" key="2">
    <source>
        <dbReference type="ARBA" id="ARBA00022475"/>
    </source>
</evidence>
<evidence type="ECO:0000256" key="5">
    <source>
        <dbReference type="ARBA" id="ARBA00023136"/>
    </source>
</evidence>
<feature type="transmembrane region" description="Helical" evidence="7">
    <location>
        <begin position="16"/>
        <end position="40"/>
    </location>
</feature>
<dbReference type="Pfam" id="PF02687">
    <property type="entry name" value="FtsX"/>
    <property type="match status" value="2"/>
</dbReference>
<comment type="caution">
    <text evidence="10">The sequence shown here is derived from an EMBL/GenBank/DDBJ whole genome shotgun (WGS) entry which is preliminary data.</text>
</comment>
<evidence type="ECO:0000256" key="4">
    <source>
        <dbReference type="ARBA" id="ARBA00022989"/>
    </source>
</evidence>
<dbReference type="InterPro" id="IPR025857">
    <property type="entry name" value="MacB_PCD"/>
</dbReference>
<keyword evidence="11" id="KW-1185">Reference proteome</keyword>
<dbReference type="InParanoid" id="A0A3M0CVK4"/>
<comment type="subcellular location">
    <subcellularLocation>
        <location evidence="1">Cell membrane</location>
        <topology evidence="1">Multi-pass membrane protein</topology>
    </subcellularLocation>
</comment>
<evidence type="ECO:0000256" key="1">
    <source>
        <dbReference type="ARBA" id="ARBA00004651"/>
    </source>
</evidence>
<dbReference type="Proteomes" id="UP000271227">
    <property type="component" value="Unassembled WGS sequence"/>
</dbReference>
<feature type="transmembrane region" description="Helical" evidence="7">
    <location>
        <begin position="381"/>
        <end position="408"/>
    </location>
</feature>
<evidence type="ECO:0000256" key="3">
    <source>
        <dbReference type="ARBA" id="ARBA00022692"/>
    </source>
</evidence>
<dbReference type="InterPro" id="IPR003838">
    <property type="entry name" value="ABC3_permease_C"/>
</dbReference>
<dbReference type="AlphaFoldDB" id="A0A3M0CVK4"/>
<dbReference type="PANTHER" id="PTHR30572:SF4">
    <property type="entry name" value="ABC TRANSPORTER PERMEASE YTRF"/>
    <property type="match status" value="1"/>
</dbReference>